<keyword evidence="2" id="KW-1185">Reference proteome</keyword>
<dbReference type="EMBL" id="KZ679261">
    <property type="protein sequence ID" value="PTB41480.1"/>
    <property type="molecule type" value="Genomic_DNA"/>
</dbReference>
<name>A0A2T3Z9M0_TRIA4</name>
<accession>A0A2T3Z9M0</accession>
<dbReference type="AlphaFoldDB" id="A0A2T3Z9M0"/>
<protein>
    <submittedName>
        <fullName evidence="1">Uncharacterized protein</fullName>
    </submittedName>
</protein>
<reference evidence="1 2" key="1">
    <citation type="submission" date="2016-07" db="EMBL/GenBank/DDBJ databases">
        <title>Multiple horizontal gene transfer events from other fungi enriched the ability of initially mycotrophic Trichoderma (Ascomycota) to feed on dead plant biomass.</title>
        <authorList>
            <consortium name="DOE Joint Genome Institute"/>
            <person name="Aerts A."/>
            <person name="Atanasova L."/>
            <person name="Chenthamara K."/>
            <person name="Zhang J."/>
            <person name="Grujic M."/>
            <person name="Henrissat B."/>
            <person name="Kuo A."/>
            <person name="Salamov A."/>
            <person name="Lipzen A."/>
            <person name="Labutti K."/>
            <person name="Barry K."/>
            <person name="Miao Y."/>
            <person name="Rahimi M.J."/>
            <person name="Shen Q."/>
            <person name="Grigoriev I.V."/>
            <person name="Kubicek C.P."/>
            <person name="Druzhinina I.S."/>
        </authorList>
    </citation>
    <scope>NUCLEOTIDE SEQUENCE [LARGE SCALE GENOMIC DNA]</scope>
    <source>
        <strain evidence="1 2">CBS 433.97</strain>
    </source>
</reference>
<evidence type="ECO:0000313" key="1">
    <source>
        <dbReference type="EMBL" id="PTB41480.1"/>
    </source>
</evidence>
<dbReference type="Proteomes" id="UP000240493">
    <property type="component" value="Unassembled WGS sequence"/>
</dbReference>
<sequence length="87" mass="9492">MVRGDWPGRLNGGLLCLPSLVFSPGRRISQGGLGKERPQIPPESLLSYQKSAPPGFSVIIKKPSFFLCSHSLFKPHPSRLSDAHSSH</sequence>
<organism evidence="1 2">
    <name type="scientific">Trichoderma asperellum (strain ATCC 204424 / CBS 433.97 / NBRC 101777)</name>
    <dbReference type="NCBI Taxonomy" id="1042311"/>
    <lineage>
        <taxon>Eukaryota</taxon>
        <taxon>Fungi</taxon>
        <taxon>Dikarya</taxon>
        <taxon>Ascomycota</taxon>
        <taxon>Pezizomycotina</taxon>
        <taxon>Sordariomycetes</taxon>
        <taxon>Hypocreomycetidae</taxon>
        <taxon>Hypocreales</taxon>
        <taxon>Hypocreaceae</taxon>
        <taxon>Trichoderma</taxon>
    </lineage>
</organism>
<proteinExistence type="predicted"/>
<evidence type="ECO:0000313" key="2">
    <source>
        <dbReference type="Proteomes" id="UP000240493"/>
    </source>
</evidence>
<gene>
    <name evidence="1" type="ORF">M441DRAFT_399147</name>
</gene>